<reference evidence="1 2" key="1">
    <citation type="submission" date="2024-10" db="EMBL/GenBank/DDBJ databases">
        <title>The Natural Products Discovery Center: Release of the First 8490 Sequenced Strains for Exploring Actinobacteria Biosynthetic Diversity.</title>
        <authorList>
            <person name="Kalkreuter E."/>
            <person name="Kautsar S.A."/>
            <person name="Yang D."/>
            <person name="Bader C.D."/>
            <person name="Teijaro C.N."/>
            <person name="Fluegel L."/>
            <person name="Davis C.M."/>
            <person name="Simpson J.R."/>
            <person name="Lauterbach L."/>
            <person name="Steele A.D."/>
            <person name="Gui C."/>
            <person name="Meng S."/>
            <person name="Li G."/>
            <person name="Viehrig K."/>
            <person name="Ye F."/>
            <person name="Su P."/>
            <person name="Kiefer A.F."/>
            <person name="Nichols A."/>
            <person name="Cepeda A.J."/>
            <person name="Yan W."/>
            <person name="Fan B."/>
            <person name="Jiang Y."/>
            <person name="Adhikari A."/>
            <person name="Zheng C.-J."/>
            <person name="Schuster L."/>
            <person name="Cowan T.M."/>
            <person name="Smanski M.J."/>
            <person name="Chevrette M.G."/>
            <person name="De Carvalho L.P.S."/>
            <person name="Shen B."/>
        </authorList>
    </citation>
    <scope>NUCLEOTIDE SEQUENCE [LARGE SCALE GENOMIC DNA]</scope>
    <source>
        <strain evidence="1 2">NPDC053399</strain>
    </source>
</reference>
<sequence>MSLVVLLMAMGILMGAAAHTSLSVFTVASALIVAWLLAFGVREGIARVRNHR</sequence>
<proteinExistence type="predicted"/>
<name>A0ABW8CA16_9ACTN</name>
<dbReference type="EMBL" id="JBITYG010000004">
    <property type="protein sequence ID" value="MFI9102221.1"/>
    <property type="molecule type" value="Genomic_DNA"/>
</dbReference>
<protein>
    <recommendedName>
        <fullName evidence="3">Small hydrophobic membrane protein</fullName>
    </recommendedName>
</protein>
<organism evidence="1 2">
    <name type="scientific">Streptomyces fildesensis</name>
    <dbReference type="NCBI Taxonomy" id="375757"/>
    <lineage>
        <taxon>Bacteria</taxon>
        <taxon>Bacillati</taxon>
        <taxon>Actinomycetota</taxon>
        <taxon>Actinomycetes</taxon>
        <taxon>Kitasatosporales</taxon>
        <taxon>Streptomycetaceae</taxon>
        <taxon>Streptomyces</taxon>
    </lineage>
</organism>
<dbReference type="Proteomes" id="UP001614394">
    <property type="component" value="Unassembled WGS sequence"/>
</dbReference>
<evidence type="ECO:0000313" key="2">
    <source>
        <dbReference type="Proteomes" id="UP001614394"/>
    </source>
</evidence>
<evidence type="ECO:0000313" key="1">
    <source>
        <dbReference type="EMBL" id="MFI9102221.1"/>
    </source>
</evidence>
<accession>A0ABW8CA16</accession>
<comment type="caution">
    <text evidence="1">The sequence shown here is derived from an EMBL/GenBank/DDBJ whole genome shotgun (WGS) entry which is preliminary data.</text>
</comment>
<evidence type="ECO:0008006" key="3">
    <source>
        <dbReference type="Google" id="ProtNLM"/>
    </source>
</evidence>
<keyword evidence="2" id="KW-1185">Reference proteome</keyword>
<dbReference type="RefSeq" id="WP_250974107.1">
    <property type="nucleotide sequence ID" value="NZ_JBITYG010000004.1"/>
</dbReference>
<gene>
    <name evidence="1" type="ORF">ACIGXA_17010</name>
</gene>